<dbReference type="InterPro" id="IPR003439">
    <property type="entry name" value="ABC_transporter-like_ATP-bd"/>
</dbReference>
<reference evidence="6 7" key="2">
    <citation type="submission" date="2017-09" db="EMBL/GenBank/DDBJ databases">
        <title>Bacillus patelloidae sp. nov., isolated from the intestinal tract of a marine limpet.</title>
        <authorList>
            <person name="Liu R."/>
            <person name="Dong C."/>
            <person name="Shao Z."/>
        </authorList>
    </citation>
    <scope>NUCLEOTIDE SEQUENCE [LARGE SCALE GENOMIC DNA]</scope>
    <source>
        <strain evidence="6 7">SA5d-4</strain>
    </source>
</reference>
<name>A0A263BTB4_9BACI</name>
<evidence type="ECO:0000256" key="2">
    <source>
        <dbReference type="ARBA" id="ARBA00022448"/>
    </source>
</evidence>
<dbReference type="EMBL" id="NPIA01000005">
    <property type="protein sequence ID" value="OZM56808.1"/>
    <property type="molecule type" value="Genomic_DNA"/>
</dbReference>
<dbReference type="GO" id="GO:0005524">
    <property type="term" value="F:ATP binding"/>
    <property type="evidence" value="ECO:0007669"/>
    <property type="project" value="UniProtKB-KW"/>
</dbReference>
<dbReference type="PROSITE" id="PS00211">
    <property type="entry name" value="ABC_TRANSPORTER_1"/>
    <property type="match status" value="1"/>
</dbReference>
<dbReference type="PANTHER" id="PTHR42711:SF5">
    <property type="entry name" value="ABC TRANSPORTER ATP-BINDING PROTEIN NATA"/>
    <property type="match status" value="1"/>
</dbReference>
<keyword evidence="4" id="KW-0067">ATP-binding</keyword>
<evidence type="ECO:0000313" key="7">
    <source>
        <dbReference type="Proteomes" id="UP000217083"/>
    </source>
</evidence>
<comment type="similarity">
    <text evidence="1">Belongs to the ABC transporter superfamily.</text>
</comment>
<evidence type="ECO:0000256" key="4">
    <source>
        <dbReference type="ARBA" id="ARBA00022840"/>
    </source>
</evidence>
<dbReference type="Pfam" id="PF00005">
    <property type="entry name" value="ABC_tran"/>
    <property type="match status" value="1"/>
</dbReference>
<protein>
    <submittedName>
        <fullName evidence="6">ABC transporter</fullName>
    </submittedName>
</protein>
<dbReference type="SMART" id="SM00382">
    <property type="entry name" value="AAA"/>
    <property type="match status" value="1"/>
</dbReference>
<gene>
    <name evidence="6" type="ORF">CIB95_10720</name>
</gene>
<evidence type="ECO:0000259" key="5">
    <source>
        <dbReference type="PROSITE" id="PS50893"/>
    </source>
</evidence>
<dbReference type="RefSeq" id="WP_094925241.1">
    <property type="nucleotide sequence ID" value="NZ_NPIA01000005.1"/>
</dbReference>
<dbReference type="PROSITE" id="PS50893">
    <property type="entry name" value="ABC_TRANSPORTER_2"/>
    <property type="match status" value="1"/>
</dbReference>
<accession>A0A263BTB4</accession>
<evidence type="ECO:0000313" key="6">
    <source>
        <dbReference type="EMBL" id="OZM56808.1"/>
    </source>
</evidence>
<comment type="caution">
    <text evidence="6">The sequence shown here is derived from an EMBL/GenBank/DDBJ whole genome shotgun (WGS) entry which is preliminary data.</text>
</comment>
<dbReference type="InterPro" id="IPR003593">
    <property type="entry name" value="AAA+_ATPase"/>
</dbReference>
<organism evidence="6 7">
    <name type="scientific">Lottiidibacillus patelloidae</name>
    <dbReference type="NCBI Taxonomy" id="2670334"/>
    <lineage>
        <taxon>Bacteria</taxon>
        <taxon>Bacillati</taxon>
        <taxon>Bacillota</taxon>
        <taxon>Bacilli</taxon>
        <taxon>Bacillales</taxon>
        <taxon>Bacillaceae</taxon>
        <taxon>Lottiidibacillus</taxon>
    </lineage>
</organism>
<keyword evidence="2" id="KW-0813">Transport</keyword>
<dbReference type="AlphaFoldDB" id="A0A263BTB4"/>
<evidence type="ECO:0000256" key="3">
    <source>
        <dbReference type="ARBA" id="ARBA00022741"/>
    </source>
</evidence>
<dbReference type="PANTHER" id="PTHR42711">
    <property type="entry name" value="ABC TRANSPORTER ATP-BINDING PROTEIN"/>
    <property type="match status" value="1"/>
</dbReference>
<evidence type="ECO:0000256" key="1">
    <source>
        <dbReference type="ARBA" id="ARBA00005417"/>
    </source>
</evidence>
<dbReference type="InterPro" id="IPR027417">
    <property type="entry name" value="P-loop_NTPase"/>
</dbReference>
<keyword evidence="7" id="KW-1185">Reference proteome</keyword>
<reference evidence="7" key="1">
    <citation type="submission" date="2017-08" db="EMBL/GenBank/DDBJ databases">
        <authorList>
            <person name="Huang Z."/>
        </authorList>
    </citation>
    <scope>NUCLEOTIDE SEQUENCE [LARGE SCALE GENOMIC DNA]</scope>
    <source>
        <strain evidence="7">SA5d-4</strain>
    </source>
</reference>
<dbReference type="CDD" id="cd03230">
    <property type="entry name" value="ABC_DR_subfamily_A"/>
    <property type="match status" value="1"/>
</dbReference>
<dbReference type="Proteomes" id="UP000217083">
    <property type="component" value="Unassembled WGS sequence"/>
</dbReference>
<dbReference type="InterPro" id="IPR050763">
    <property type="entry name" value="ABC_transporter_ATP-binding"/>
</dbReference>
<keyword evidence="3" id="KW-0547">Nucleotide-binding</keyword>
<dbReference type="GO" id="GO:0016887">
    <property type="term" value="F:ATP hydrolysis activity"/>
    <property type="evidence" value="ECO:0007669"/>
    <property type="project" value="InterPro"/>
</dbReference>
<sequence length="291" mass="33629">MKAIEVTNLTKYYRKVKGIENINFSVDEGEIFGFIGPNGAGKSTAIRTLLNFIYPTSGGAQIFGKDIVKETKEIREFIGYLPSEVHYYDDMKVKDLLEYSGKFYKSFDKDYYKKIAHSLDLNIERKIEDLSFGNRKKVGIVQALLHKPKLLILDEPTGGLDPLMQQSFFEILKEKQKEGTTVFFSSHYLGEVQKMCDRVAIIKDGSILKVERIEDLRSTQFRKVYISLASDYKQDLTINGAMDVKEDGEQMQFLYNGEARELVQQLASFPLRDIRIEEPSLEEIFMHYYEK</sequence>
<proteinExistence type="inferred from homology"/>
<dbReference type="SUPFAM" id="SSF52540">
    <property type="entry name" value="P-loop containing nucleoside triphosphate hydrolases"/>
    <property type="match status" value="1"/>
</dbReference>
<feature type="domain" description="ABC transporter" evidence="5">
    <location>
        <begin position="4"/>
        <end position="229"/>
    </location>
</feature>
<dbReference type="InterPro" id="IPR017871">
    <property type="entry name" value="ABC_transporter-like_CS"/>
</dbReference>
<dbReference type="Gene3D" id="3.40.50.300">
    <property type="entry name" value="P-loop containing nucleotide triphosphate hydrolases"/>
    <property type="match status" value="1"/>
</dbReference>